<dbReference type="InterPro" id="IPR035965">
    <property type="entry name" value="PAS-like_dom_sf"/>
</dbReference>
<name>A0A7D5V9Z7_9NEIS</name>
<organism evidence="2 3">
    <name type="scientific">Chitinibacter fontanus</name>
    <dbReference type="NCBI Taxonomy" id="1737446"/>
    <lineage>
        <taxon>Bacteria</taxon>
        <taxon>Pseudomonadati</taxon>
        <taxon>Pseudomonadota</taxon>
        <taxon>Betaproteobacteria</taxon>
        <taxon>Neisseriales</taxon>
        <taxon>Chitinibacteraceae</taxon>
        <taxon>Chitinibacter</taxon>
    </lineage>
</organism>
<dbReference type="RefSeq" id="WP_180305883.1">
    <property type="nucleotide sequence ID" value="NZ_CP058952.1"/>
</dbReference>
<reference evidence="2 3" key="1">
    <citation type="journal article" date="2016" name="Int. J. Syst. Evol. Microbiol.">
        <title>Chitinibacter fontanus sp. nov., isolated from a spring.</title>
        <authorList>
            <person name="Sheu S.Y."/>
            <person name="Li Y.S."/>
            <person name="Young C.C."/>
            <person name="Chen W.M."/>
        </authorList>
    </citation>
    <scope>NUCLEOTIDE SEQUENCE [LARGE SCALE GENOMIC DNA]</scope>
    <source>
        <strain evidence="2 3">STM-7</strain>
    </source>
</reference>
<accession>A0A7D5V9Z7</accession>
<dbReference type="NCBIfam" id="TIGR00229">
    <property type="entry name" value="sensory_box"/>
    <property type="match status" value="1"/>
</dbReference>
<gene>
    <name evidence="2" type="ORF">HZU75_09640</name>
</gene>
<dbReference type="Gene3D" id="3.30.450.20">
    <property type="entry name" value="PAS domain"/>
    <property type="match status" value="1"/>
</dbReference>
<dbReference type="EMBL" id="CP058952">
    <property type="protein sequence ID" value="QLI81775.1"/>
    <property type="molecule type" value="Genomic_DNA"/>
</dbReference>
<dbReference type="Pfam" id="PF08670">
    <property type="entry name" value="MEKHLA"/>
    <property type="match status" value="1"/>
</dbReference>
<sequence length="148" mass="16775">MTQIELVTLMLASYRRLVGRELVDPSWDIEQAAQWLAETAPFCVLAHEASADPRFIFANRTAQRCFEYSHDELIGLPSRLSAEAPNRAERQQLLESVSRQGFASGYRGLRIAKSGRRFWIEDVTVWNLIDEAGVCHGQAATYARWCDA</sequence>
<dbReference type="Proteomes" id="UP000510822">
    <property type="component" value="Chromosome"/>
</dbReference>
<feature type="domain" description="MEKHLA" evidence="1">
    <location>
        <begin position="5"/>
        <end position="145"/>
    </location>
</feature>
<dbReference type="InterPro" id="IPR000014">
    <property type="entry name" value="PAS"/>
</dbReference>
<keyword evidence="3" id="KW-1185">Reference proteome</keyword>
<dbReference type="KEGG" id="cfon:HZU75_09640"/>
<dbReference type="InterPro" id="IPR013978">
    <property type="entry name" value="MEKHLA"/>
</dbReference>
<protein>
    <submittedName>
        <fullName evidence="2">MEKHLA domain-containing protein</fullName>
    </submittedName>
</protein>
<evidence type="ECO:0000313" key="3">
    <source>
        <dbReference type="Proteomes" id="UP000510822"/>
    </source>
</evidence>
<evidence type="ECO:0000313" key="2">
    <source>
        <dbReference type="EMBL" id="QLI81775.1"/>
    </source>
</evidence>
<dbReference type="AlphaFoldDB" id="A0A7D5V9Z7"/>
<evidence type="ECO:0000259" key="1">
    <source>
        <dbReference type="Pfam" id="PF08670"/>
    </source>
</evidence>
<proteinExistence type="predicted"/>
<dbReference type="SUPFAM" id="SSF55785">
    <property type="entry name" value="PYP-like sensor domain (PAS domain)"/>
    <property type="match status" value="1"/>
</dbReference>